<protein>
    <submittedName>
        <fullName evidence="1">Uncharacterized protein</fullName>
    </submittedName>
</protein>
<dbReference type="Proteomes" id="UP000240042">
    <property type="component" value="Unassembled WGS sequence"/>
</dbReference>
<dbReference type="RefSeq" id="WP_092317605.1">
    <property type="nucleotide sequence ID" value="NZ_FOKY01000001.1"/>
</dbReference>
<keyword evidence="2" id="KW-1185">Reference proteome</keyword>
<reference evidence="2" key="1">
    <citation type="submission" date="2016-10" db="EMBL/GenBank/DDBJ databases">
        <authorList>
            <person name="Varghese N."/>
            <person name="Submissions S."/>
        </authorList>
    </citation>
    <scope>NUCLEOTIDE SEQUENCE [LARGE SCALE GENOMIC DNA]</scope>
    <source>
        <strain evidence="2">ATCC 43811</strain>
    </source>
</reference>
<gene>
    <name evidence="1" type="ORF">SAMN02745150_00289</name>
</gene>
<proteinExistence type="predicted"/>
<organism evidence="1 2">
    <name type="scientific">Brevinema andersonii</name>
    <dbReference type="NCBI Taxonomy" id="34097"/>
    <lineage>
        <taxon>Bacteria</taxon>
        <taxon>Pseudomonadati</taxon>
        <taxon>Spirochaetota</taxon>
        <taxon>Spirochaetia</taxon>
        <taxon>Brevinematales</taxon>
        <taxon>Brevinemataceae</taxon>
        <taxon>Brevinema</taxon>
    </lineage>
</organism>
<dbReference type="EMBL" id="FOKY01000001">
    <property type="protein sequence ID" value="SFB69627.1"/>
    <property type="molecule type" value="Genomic_DNA"/>
</dbReference>
<name>A0A1I1D4A8_BREAD</name>
<sequence>MHLKKINLLLWLSFIPYWTFAGTISPPYFVEKILYVQNFPNLDIHDGKISYQFHAEGIKISTDHKIIIAPLAVVKVRGKFYPNSSSIYTKHLQDIEIIKPAPNFFNNITLLRLELTDKILKNIILILLD</sequence>
<dbReference type="STRING" id="34097.SAMN02745150_00289"/>
<evidence type="ECO:0000313" key="1">
    <source>
        <dbReference type="EMBL" id="SFB69627.1"/>
    </source>
</evidence>
<evidence type="ECO:0000313" key="2">
    <source>
        <dbReference type="Proteomes" id="UP000240042"/>
    </source>
</evidence>
<dbReference type="AlphaFoldDB" id="A0A1I1D4A8"/>
<accession>A0A1I1D4A8</accession>